<dbReference type="GO" id="GO:0046428">
    <property type="term" value="F:1,4-dihydroxy-2-naphthoate polyprenyltransferase activity"/>
    <property type="evidence" value="ECO:0007669"/>
    <property type="project" value="UniProtKB-UniRule"/>
</dbReference>
<dbReference type="InterPro" id="IPR000537">
    <property type="entry name" value="UbiA_prenyltransferase"/>
</dbReference>
<protein>
    <recommendedName>
        <fullName evidence="8 9">1,4-dihydroxy-2-naphthoate octaprenyltransferase</fullName>
        <shortName evidence="8">DHNA-octaprenyltransferase</shortName>
        <ecNumber evidence="8 9">2.5.1.74</ecNumber>
    </recommendedName>
</protein>
<feature type="transmembrane region" description="Helical" evidence="8">
    <location>
        <begin position="169"/>
        <end position="188"/>
    </location>
</feature>
<dbReference type="PANTHER" id="PTHR13929:SF0">
    <property type="entry name" value="UBIA PRENYLTRANSFERASE DOMAIN-CONTAINING PROTEIN 1"/>
    <property type="match status" value="1"/>
</dbReference>
<feature type="transmembrane region" description="Helical" evidence="8">
    <location>
        <begin position="215"/>
        <end position="237"/>
    </location>
</feature>
<keyword evidence="11" id="KW-1185">Reference proteome</keyword>
<evidence type="ECO:0000313" key="11">
    <source>
        <dbReference type="Proteomes" id="UP000243197"/>
    </source>
</evidence>
<dbReference type="GO" id="GO:0005886">
    <property type="term" value="C:plasma membrane"/>
    <property type="evidence" value="ECO:0007669"/>
    <property type="project" value="UniProtKB-SubCell"/>
</dbReference>
<name>A0A1J1E2A8_9FLAO</name>
<keyword evidence="7 8" id="KW-0472">Membrane</keyword>
<evidence type="ECO:0000256" key="8">
    <source>
        <dbReference type="HAMAP-Rule" id="MF_01937"/>
    </source>
</evidence>
<dbReference type="PANTHER" id="PTHR13929">
    <property type="entry name" value="1,4-DIHYDROXY-2-NAPHTHOATE OCTAPRENYLTRANSFERASE"/>
    <property type="match status" value="1"/>
</dbReference>
<comment type="similarity">
    <text evidence="8">Belongs to the MenA family. Type 1 subfamily.</text>
</comment>
<dbReference type="InterPro" id="IPR026046">
    <property type="entry name" value="UBIAD1"/>
</dbReference>
<organism evidence="10 11">
    <name type="scientific">Ichthyobacterium seriolicida</name>
    <dbReference type="NCBI Taxonomy" id="242600"/>
    <lineage>
        <taxon>Bacteria</taxon>
        <taxon>Pseudomonadati</taxon>
        <taxon>Bacteroidota</taxon>
        <taxon>Flavobacteriia</taxon>
        <taxon>Flavobacteriales</taxon>
        <taxon>Ichthyobacteriaceae</taxon>
        <taxon>Ichthyobacterium</taxon>
    </lineage>
</organism>
<dbReference type="GO" id="GO:0009234">
    <property type="term" value="P:menaquinone biosynthetic process"/>
    <property type="evidence" value="ECO:0007669"/>
    <property type="project" value="UniProtKB-UniRule"/>
</dbReference>
<comment type="function">
    <text evidence="8">Conversion of 1,4-dihydroxy-2-naphthoate (DHNA) to demethylmenaquinone (DMK).</text>
</comment>
<keyword evidence="5 8" id="KW-0812">Transmembrane</keyword>
<evidence type="ECO:0000256" key="2">
    <source>
        <dbReference type="ARBA" id="ARBA00022428"/>
    </source>
</evidence>
<comment type="catalytic activity">
    <reaction evidence="8">
        <text>an all-trans-polyprenyl diphosphate + 1,4-dihydroxy-2-naphthoate + H(+) = a 2-demethylmenaquinol + CO2 + diphosphate</text>
        <dbReference type="Rhea" id="RHEA:26478"/>
        <dbReference type="Rhea" id="RHEA-COMP:9563"/>
        <dbReference type="Rhea" id="RHEA-COMP:9564"/>
        <dbReference type="ChEBI" id="CHEBI:11173"/>
        <dbReference type="ChEBI" id="CHEBI:15378"/>
        <dbReference type="ChEBI" id="CHEBI:16526"/>
        <dbReference type="ChEBI" id="CHEBI:33019"/>
        <dbReference type="ChEBI" id="CHEBI:55437"/>
        <dbReference type="ChEBI" id="CHEBI:58914"/>
        <dbReference type="EC" id="2.5.1.74"/>
    </reaction>
</comment>
<feature type="transmembrane region" description="Helical" evidence="8">
    <location>
        <begin position="243"/>
        <end position="262"/>
    </location>
</feature>
<proteinExistence type="inferred from homology"/>
<feature type="transmembrane region" description="Helical" evidence="8">
    <location>
        <begin position="87"/>
        <end position="107"/>
    </location>
</feature>
<dbReference type="EC" id="2.5.1.74" evidence="8 9"/>
<feature type="transmembrane region" description="Helical" evidence="8">
    <location>
        <begin position="144"/>
        <end position="163"/>
    </location>
</feature>
<evidence type="ECO:0000256" key="7">
    <source>
        <dbReference type="ARBA" id="ARBA00023136"/>
    </source>
</evidence>
<evidence type="ECO:0000256" key="3">
    <source>
        <dbReference type="ARBA" id="ARBA00022475"/>
    </source>
</evidence>
<evidence type="ECO:0000256" key="6">
    <source>
        <dbReference type="ARBA" id="ARBA00022989"/>
    </source>
</evidence>
<feature type="transmembrane region" description="Helical" evidence="8">
    <location>
        <begin position="113"/>
        <end position="132"/>
    </location>
</feature>
<feature type="transmembrane region" description="Helical" evidence="8">
    <location>
        <begin position="12"/>
        <end position="29"/>
    </location>
</feature>
<keyword evidence="4 8" id="KW-0808">Transferase</keyword>
<evidence type="ECO:0000256" key="1">
    <source>
        <dbReference type="ARBA" id="ARBA00004141"/>
    </source>
</evidence>
<dbReference type="PIRSF" id="PIRSF005355">
    <property type="entry name" value="UBIAD1"/>
    <property type="match status" value="1"/>
</dbReference>
<feature type="transmembrane region" description="Helical" evidence="8">
    <location>
        <begin position="274"/>
        <end position="291"/>
    </location>
</feature>
<feature type="transmembrane region" description="Helical" evidence="8">
    <location>
        <begin position="35"/>
        <end position="55"/>
    </location>
</feature>
<comment type="pathway">
    <text evidence="8">Quinol/quinone metabolism; menaquinone biosynthesis; menaquinol from 1,4-dihydroxy-2-naphthoate: step 1/2.</text>
</comment>
<evidence type="ECO:0000256" key="4">
    <source>
        <dbReference type="ARBA" id="ARBA00022679"/>
    </source>
</evidence>
<comment type="subcellular location">
    <subcellularLocation>
        <location evidence="8">Cell membrane</location>
        <topology evidence="8">Multi-pass membrane protein</topology>
    </subcellularLocation>
    <subcellularLocation>
        <location evidence="1">Membrane</location>
        <topology evidence="1">Multi-pass membrane protein</topology>
    </subcellularLocation>
</comment>
<dbReference type="KEGG" id="ise:JBKA6_0159"/>
<dbReference type="OrthoDB" id="9767568at2"/>
<dbReference type="EMBL" id="AP014564">
    <property type="protein sequence ID" value="BAV94172.1"/>
    <property type="molecule type" value="Genomic_DNA"/>
</dbReference>
<accession>A0A1J1E2A8</accession>
<evidence type="ECO:0000313" key="10">
    <source>
        <dbReference type="EMBL" id="BAV94172.1"/>
    </source>
</evidence>
<reference evidence="10 11" key="1">
    <citation type="submission" date="2014-03" db="EMBL/GenBank/DDBJ databases">
        <title>complete genome sequence of Flavobacteriaceae bacterium JBKA-6.</title>
        <authorList>
            <person name="Takano T."/>
            <person name="Nakamura Y."/>
            <person name="Takuma S."/>
            <person name="Yasuike M."/>
            <person name="Matsuyama T."/>
            <person name="Sakai T."/>
            <person name="Fujiwara A."/>
            <person name="Kimoto K."/>
            <person name="Fukuda Y."/>
            <person name="Kondo H."/>
            <person name="Hirono I."/>
            <person name="Nakayasu C."/>
        </authorList>
    </citation>
    <scope>NUCLEOTIDE SEQUENCE [LARGE SCALE GENOMIC DNA]</scope>
    <source>
        <strain evidence="10 11">JBKA-6</strain>
    </source>
</reference>
<dbReference type="Proteomes" id="UP000243197">
    <property type="component" value="Chromosome"/>
</dbReference>
<dbReference type="RefSeq" id="WP_096684855.1">
    <property type="nucleotide sequence ID" value="NZ_AP014564.1"/>
</dbReference>
<keyword evidence="6 8" id="KW-1133">Transmembrane helix</keyword>
<gene>
    <name evidence="8" type="primary">menA</name>
    <name evidence="10" type="ORF">JBKA6_0159</name>
</gene>
<dbReference type="CDD" id="cd13962">
    <property type="entry name" value="PT_UbiA_UBIAD1"/>
    <property type="match status" value="1"/>
</dbReference>
<dbReference type="UniPathway" id="UPA00079">
    <property type="reaction ID" value="UER00168"/>
</dbReference>
<dbReference type="HAMAP" id="MF_01937">
    <property type="entry name" value="MenA_1"/>
    <property type="match status" value="1"/>
</dbReference>
<evidence type="ECO:0000256" key="9">
    <source>
        <dbReference type="NCBIfam" id="TIGR00751"/>
    </source>
</evidence>
<dbReference type="AlphaFoldDB" id="A0A1J1E2A8"/>
<keyword evidence="3 8" id="KW-1003">Cell membrane</keyword>
<dbReference type="GO" id="GO:0042371">
    <property type="term" value="P:vitamin K biosynthetic process"/>
    <property type="evidence" value="ECO:0007669"/>
    <property type="project" value="TreeGrafter"/>
</dbReference>
<evidence type="ECO:0000256" key="5">
    <source>
        <dbReference type="ARBA" id="ARBA00022692"/>
    </source>
</evidence>
<keyword evidence="2 8" id="KW-0474">Menaquinone biosynthesis</keyword>
<dbReference type="Pfam" id="PF01040">
    <property type="entry name" value="UbiA"/>
    <property type="match status" value="1"/>
</dbReference>
<dbReference type="InterPro" id="IPR004657">
    <property type="entry name" value="MenA"/>
</dbReference>
<dbReference type="NCBIfam" id="TIGR00751">
    <property type="entry name" value="menA"/>
    <property type="match status" value="1"/>
</dbReference>
<sequence>MKHWIKAFRPKTLLLSTSGILLAILLASSNGFTNIVVSILTLLTAICLQILSNLANDYGDGVKGTDKHRTDRLVQTQLISKEKMIRAMLLFSFLSLLFGTWVSYYVFQFTFYGILFVLLGICAVVAAIKYTVGKNSYGYYGMGDLFVFIFFGQLSVLGTYFLISKTLPWQIILPASSIGLFSVSVLNVNNLRDFETDRLAKKNTMVVRMGVKRAMVYQFVLLLSAFALALLYNLMFFSNWTQFLYFIILIPLAKHIYTVYNIKDIKYFDFELKKVALITFVFAITFGVGQIL</sequence>